<dbReference type="InterPro" id="IPR041881">
    <property type="entry name" value="PqqD_sf"/>
</dbReference>
<gene>
    <name evidence="1" type="ORF">K227x_57250</name>
</gene>
<dbReference type="AlphaFoldDB" id="A0A517NJI9"/>
<reference evidence="1 2" key="1">
    <citation type="submission" date="2019-02" db="EMBL/GenBank/DDBJ databases">
        <title>Deep-cultivation of Planctomycetes and their phenomic and genomic characterization uncovers novel biology.</title>
        <authorList>
            <person name="Wiegand S."/>
            <person name="Jogler M."/>
            <person name="Boedeker C."/>
            <person name="Pinto D."/>
            <person name="Vollmers J."/>
            <person name="Rivas-Marin E."/>
            <person name="Kohn T."/>
            <person name="Peeters S.H."/>
            <person name="Heuer A."/>
            <person name="Rast P."/>
            <person name="Oberbeckmann S."/>
            <person name="Bunk B."/>
            <person name="Jeske O."/>
            <person name="Meyerdierks A."/>
            <person name="Storesund J.E."/>
            <person name="Kallscheuer N."/>
            <person name="Luecker S."/>
            <person name="Lage O.M."/>
            <person name="Pohl T."/>
            <person name="Merkel B.J."/>
            <person name="Hornburger P."/>
            <person name="Mueller R.-W."/>
            <person name="Bruemmer F."/>
            <person name="Labrenz M."/>
            <person name="Spormann A.M."/>
            <person name="Op den Camp H."/>
            <person name="Overmann J."/>
            <person name="Amann R."/>
            <person name="Jetten M.S.M."/>
            <person name="Mascher T."/>
            <person name="Medema M.H."/>
            <person name="Devos D.P."/>
            <person name="Kaster A.-K."/>
            <person name="Ovreas L."/>
            <person name="Rohde M."/>
            <person name="Galperin M.Y."/>
            <person name="Jogler C."/>
        </authorList>
    </citation>
    <scope>NUCLEOTIDE SEQUENCE [LARGE SCALE GENOMIC DNA]</scope>
    <source>
        <strain evidence="1 2">K22_7</strain>
    </source>
</reference>
<dbReference type="Gene3D" id="1.10.10.1150">
    <property type="entry name" value="Coenzyme PQQ synthesis protein D (PqqD)"/>
    <property type="match status" value="1"/>
</dbReference>
<evidence type="ECO:0000313" key="1">
    <source>
        <dbReference type="EMBL" id="QDT07298.1"/>
    </source>
</evidence>
<sequence>MLFTINASQISHNAFDDETIVIHFASGNYFSLRDAASAIWKRLEKQPLTASAIAAAFDEAPAEAVTEVDHFLGQLLKNQLICETQDGGEPESVDGLGCWRAPKIEIYDDMRNTLLGDVIHDTDESGWPQMAPDGLRQ</sequence>
<evidence type="ECO:0000313" key="2">
    <source>
        <dbReference type="Proteomes" id="UP000318538"/>
    </source>
</evidence>
<protein>
    <recommendedName>
        <fullName evidence="3">PqqD family protein</fullName>
    </recommendedName>
</protein>
<name>A0A517NJI9_9BACT</name>
<dbReference type="Pfam" id="PF05402">
    <property type="entry name" value="PqqD"/>
    <property type="match status" value="1"/>
</dbReference>
<dbReference type="InterPro" id="IPR008792">
    <property type="entry name" value="PQQD"/>
</dbReference>
<dbReference type="RefSeq" id="WP_246146308.1">
    <property type="nucleotide sequence ID" value="NZ_CP036525.1"/>
</dbReference>
<evidence type="ECO:0008006" key="3">
    <source>
        <dbReference type="Google" id="ProtNLM"/>
    </source>
</evidence>
<organism evidence="1 2">
    <name type="scientific">Rubripirellula lacrimiformis</name>
    <dbReference type="NCBI Taxonomy" id="1930273"/>
    <lineage>
        <taxon>Bacteria</taxon>
        <taxon>Pseudomonadati</taxon>
        <taxon>Planctomycetota</taxon>
        <taxon>Planctomycetia</taxon>
        <taxon>Pirellulales</taxon>
        <taxon>Pirellulaceae</taxon>
        <taxon>Rubripirellula</taxon>
    </lineage>
</organism>
<proteinExistence type="predicted"/>
<dbReference type="KEGG" id="rlc:K227x_57250"/>
<keyword evidence="2" id="KW-1185">Reference proteome</keyword>
<dbReference type="EMBL" id="CP036525">
    <property type="protein sequence ID" value="QDT07298.1"/>
    <property type="molecule type" value="Genomic_DNA"/>
</dbReference>
<dbReference type="Proteomes" id="UP000318538">
    <property type="component" value="Chromosome"/>
</dbReference>
<accession>A0A517NJI9</accession>